<dbReference type="Pfam" id="PF00266">
    <property type="entry name" value="Aminotran_5"/>
    <property type="match status" value="1"/>
</dbReference>
<sequence length="426" mass="46175">MASFSPTTARAKFPALQQSHQIYFDNAGGSQALGTVASSVKDYLEETNVQLGASYDVAKQSTESYGRGLEAAAGFIGAASDEIVIGPSTTQLFSNLSLILNLPPGSEIIISSLDHEANISPWVRLAKLYNHTIKWWPAAPASPTHASPSPILTSENLKPLLSEKTALVTCTHASNVLGTIHDVKEIAQTVHMIPGAKLCVDGVALAPHREVDVKALGVDFYAFSWYKVYGPHIAILYASRDAQRNLGSLGHYFHTGTNIETKIGLASASYELVAALPSIVSYFGPDKSATWAAIAAHEEKLQGILLRYLRSRDDVTIHGEKSADKELRVPVVSFTVNGRSSKDIVDGIESKSNFGCRWGHFYSKRMVDDLLGLGGCDGVVRVSMVHYNTEEEIERIDRGKVRTLKDLPVLVRPLVLSFIDASILAT</sequence>
<dbReference type="EMBL" id="JACCJB010000021">
    <property type="protein sequence ID" value="KAF6219055.1"/>
    <property type="molecule type" value="Genomic_DNA"/>
</dbReference>
<dbReference type="AlphaFoldDB" id="A0A8H6C8Z3"/>
<protein>
    <recommendedName>
        <fullName evidence="1">Aminotransferase class V domain-containing protein</fullName>
    </recommendedName>
</protein>
<dbReference type="Gene3D" id="3.40.640.10">
    <property type="entry name" value="Type I PLP-dependent aspartate aminotransferase-like (Major domain)"/>
    <property type="match status" value="1"/>
</dbReference>
<dbReference type="InterPro" id="IPR000192">
    <property type="entry name" value="Aminotrans_V_dom"/>
</dbReference>
<dbReference type="SUPFAM" id="SSF53383">
    <property type="entry name" value="PLP-dependent transferases"/>
    <property type="match status" value="1"/>
</dbReference>
<evidence type="ECO:0000313" key="3">
    <source>
        <dbReference type="Proteomes" id="UP000593566"/>
    </source>
</evidence>
<proteinExistence type="predicted"/>
<dbReference type="InterPro" id="IPR015424">
    <property type="entry name" value="PyrdxlP-dep_Trfase"/>
</dbReference>
<dbReference type="InterPro" id="IPR015422">
    <property type="entry name" value="PyrdxlP-dep_Trfase_small"/>
</dbReference>
<dbReference type="Proteomes" id="UP000593566">
    <property type="component" value="Unassembled WGS sequence"/>
</dbReference>
<dbReference type="GeneID" id="59334005"/>
<evidence type="ECO:0000259" key="1">
    <source>
        <dbReference type="Pfam" id="PF00266"/>
    </source>
</evidence>
<reference evidence="2 3" key="1">
    <citation type="journal article" date="2020" name="Genomics">
        <title>Complete, high-quality genomes from long-read metagenomic sequencing of two wolf lichen thalli reveals enigmatic genome architecture.</title>
        <authorList>
            <person name="McKenzie S.K."/>
            <person name="Walston R.F."/>
            <person name="Allen J.L."/>
        </authorList>
    </citation>
    <scope>NUCLEOTIDE SEQUENCE [LARGE SCALE GENOMIC DNA]</scope>
    <source>
        <strain evidence="2">WasteWater1</strain>
    </source>
</reference>
<organism evidence="2 3">
    <name type="scientific">Letharia lupina</name>
    <dbReference type="NCBI Taxonomy" id="560253"/>
    <lineage>
        <taxon>Eukaryota</taxon>
        <taxon>Fungi</taxon>
        <taxon>Dikarya</taxon>
        <taxon>Ascomycota</taxon>
        <taxon>Pezizomycotina</taxon>
        <taxon>Lecanoromycetes</taxon>
        <taxon>OSLEUM clade</taxon>
        <taxon>Lecanoromycetidae</taxon>
        <taxon>Lecanorales</taxon>
        <taxon>Lecanorineae</taxon>
        <taxon>Parmeliaceae</taxon>
        <taxon>Letharia</taxon>
    </lineage>
</organism>
<comment type="caution">
    <text evidence="2">The sequence shown here is derived from an EMBL/GenBank/DDBJ whole genome shotgun (WGS) entry which is preliminary data.</text>
</comment>
<dbReference type="InterPro" id="IPR015421">
    <property type="entry name" value="PyrdxlP-dep_Trfase_major"/>
</dbReference>
<name>A0A8H6C8Z3_9LECA</name>
<gene>
    <name evidence="2" type="ORF">HO133_005599</name>
</gene>
<evidence type="ECO:0000313" key="2">
    <source>
        <dbReference type="EMBL" id="KAF6219055.1"/>
    </source>
</evidence>
<dbReference type="PANTHER" id="PTHR43586:SF21">
    <property type="entry name" value="PYRIDOXAL PHOSPHATE (PLP)-DEPENDENT ASPARTATE AMINOTRANSFERASE SUPERFAMILY"/>
    <property type="match status" value="1"/>
</dbReference>
<dbReference type="Gene3D" id="3.90.1150.10">
    <property type="entry name" value="Aspartate Aminotransferase, domain 1"/>
    <property type="match status" value="1"/>
</dbReference>
<keyword evidence="3" id="KW-1185">Reference proteome</keyword>
<feature type="domain" description="Aminotransferase class V" evidence="1">
    <location>
        <begin position="22"/>
        <end position="395"/>
    </location>
</feature>
<dbReference type="RefSeq" id="XP_037148490.1">
    <property type="nucleotide sequence ID" value="XM_037296508.1"/>
</dbReference>
<accession>A0A8H6C8Z3</accession>
<dbReference type="PANTHER" id="PTHR43586">
    <property type="entry name" value="CYSTEINE DESULFURASE"/>
    <property type="match status" value="1"/>
</dbReference>